<dbReference type="AlphaFoldDB" id="A0A2G5CQP7"/>
<gene>
    <name evidence="8" type="ORF">AQUCO_04100204v1</name>
</gene>
<keyword evidence="9" id="KW-1185">Reference proteome</keyword>
<evidence type="ECO:0000256" key="6">
    <source>
        <dbReference type="ARBA" id="ARBA00023136"/>
    </source>
</evidence>
<evidence type="ECO:0008006" key="10">
    <source>
        <dbReference type="Google" id="ProtNLM"/>
    </source>
</evidence>
<dbReference type="InterPro" id="IPR004324">
    <property type="entry name" value="FBT"/>
</dbReference>
<accession>A0A2G5CQP7</accession>
<dbReference type="PANTHER" id="PTHR31585:SF2">
    <property type="entry name" value="FOLATE-BIOPTERIN TRANSPORTER 7-RELATED"/>
    <property type="match status" value="1"/>
</dbReference>
<evidence type="ECO:0000256" key="3">
    <source>
        <dbReference type="ARBA" id="ARBA00022448"/>
    </source>
</evidence>
<dbReference type="InterPro" id="IPR039309">
    <property type="entry name" value="BT1"/>
</dbReference>
<dbReference type="GO" id="GO:0016020">
    <property type="term" value="C:membrane"/>
    <property type="evidence" value="ECO:0007669"/>
    <property type="project" value="UniProtKB-SubCell"/>
</dbReference>
<dbReference type="FunCoup" id="A0A2G5CQP7">
    <property type="interactions" value="29"/>
</dbReference>
<organism evidence="8 9">
    <name type="scientific">Aquilegia coerulea</name>
    <name type="common">Rocky mountain columbine</name>
    <dbReference type="NCBI Taxonomy" id="218851"/>
    <lineage>
        <taxon>Eukaryota</taxon>
        <taxon>Viridiplantae</taxon>
        <taxon>Streptophyta</taxon>
        <taxon>Embryophyta</taxon>
        <taxon>Tracheophyta</taxon>
        <taxon>Spermatophyta</taxon>
        <taxon>Magnoliopsida</taxon>
        <taxon>Ranunculales</taxon>
        <taxon>Ranunculaceae</taxon>
        <taxon>Thalictroideae</taxon>
        <taxon>Aquilegia</taxon>
    </lineage>
</organism>
<sequence length="446" mass="48497">MKEMVSSKEEEEEEQVRGGERAVKRLLGLGFVVQGLRCLPWMAVNFFLKDTLQVHPSTLQLLQNSANLPMVAKPLYGVVSDAIYIHGQHRIPYIAIGVFLQAVSWLIIALLPPSSISIFSVTFFLLLSNLGASVVEVANDALVAETSKEPNSSKKPQKSSSGELQSFVWMCASIGGVLGNLIGGISIDKFSSQTMFLAFALLLVVQLVTTITIRENSLNLPKTLSTTGIQKQLHELVEVLKKPAIAYSIAWLSVSYAVIPVLTGTMFFYQTQHLGLDSSVLGISKVFGQAALLAWSVIYNKHLKSIPPRKLICAIQAATALCMVSDALFVKRIYLEIGIPDSVYVVIFSGVLEVMFLFKVLPYSVLMAQLCPQGCEGSLMAFLMSTIALACIMSGYLGVALASFVGISGNDFIGLPYGIMIQALCTLLPLFLSSWIPSDIKSKKED</sequence>
<evidence type="ECO:0000313" key="9">
    <source>
        <dbReference type="Proteomes" id="UP000230069"/>
    </source>
</evidence>
<dbReference type="PANTHER" id="PTHR31585">
    <property type="entry name" value="FOLATE-BIOPTERIN TRANSPORTER 1, CHLOROPLASTIC"/>
    <property type="match status" value="1"/>
</dbReference>
<comment type="similarity">
    <text evidence="2">Belongs to the major facilitator superfamily. Folate-biopterin transporter (TC 2.A.71) family.</text>
</comment>
<dbReference type="OrthoDB" id="1923497at2759"/>
<feature type="transmembrane region" description="Helical" evidence="7">
    <location>
        <begin position="311"/>
        <end position="330"/>
    </location>
</feature>
<feature type="transmembrane region" description="Helical" evidence="7">
    <location>
        <begin position="413"/>
        <end position="436"/>
    </location>
</feature>
<feature type="transmembrane region" description="Helical" evidence="7">
    <location>
        <begin position="342"/>
        <end position="361"/>
    </location>
</feature>
<keyword evidence="5 7" id="KW-1133">Transmembrane helix</keyword>
<evidence type="ECO:0000256" key="7">
    <source>
        <dbReference type="SAM" id="Phobius"/>
    </source>
</evidence>
<evidence type="ECO:0000256" key="1">
    <source>
        <dbReference type="ARBA" id="ARBA00004141"/>
    </source>
</evidence>
<feature type="transmembrane region" description="Helical" evidence="7">
    <location>
        <begin position="93"/>
        <end position="112"/>
    </location>
</feature>
<evidence type="ECO:0000313" key="8">
    <source>
        <dbReference type="EMBL" id="PIA33615.1"/>
    </source>
</evidence>
<evidence type="ECO:0000256" key="4">
    <source>
        <dbReference type="ARBA" id="ARBA00022692"/>
    </source>
</evidence>
<feature type="transmembrane region" description="Helical" evidence="7">
    <location>
        <begin position="193"/>
        <end position="213"/>
    </location>
</feature>
<dbReference type="SUPFAM" id="SSF103473">
    <property type="entry name" value="MFS general substrate transporter"/>
    <property type="match status" value="1"/>
</dbReference>
<dbReference type="NCBIfam" id="TIGR00788">
    <property type="entry name" value="fbt"/>
    <property type="match status" value="1"/>
</dbReference>
<dbReference type="Proteomes" id="UP000230069">
    <property type="component" value="Unassembled WGS sequence"/>
</dbReference>
<keyword evidence="3" id="KW-0813">Transport</keyword>
<protein>
    <recommendedName>
        <fullName evidence="10">Folate-biopterin transporter 7</fullName>
    </recommendedName>
</protein>
<feature type="transmembrane region" description="Helical" evidence="7">
    <location>
        <begin position="164"/>
        <end position="187"/>
    </location>
</feature>
<feature type="transmembrane region" description="Helical" evidence="7">
    <location>
        <begin position="244"/>
        <end position="268"/>
    </location>
</feature>
<reference evidence="8 9" key="1">
    <citation type="submission" date="2017-09" db="EMBL/GenBank/DDBJ databases">
        <title>WGS assembly of Aquilegia coerulea Goldsmith.</title>
        <authorList>
            <person name="Hodges S."/>
            <person name="Kramer E."/>
            <person name="Nordborg M."/>
            <person name="Tomkins J."/>
            <person name="Borevitz J."/>
            <person name="Derieg N."/>
            <person name="Yan J."/>
            <person name="Mihaltcheva S."/>
            <person name="Hayes R.D."/>
            <person name="Rokhsar D."/>
        </authorList>
    </citation>
    <scope>NUCLEOTIDE SEQUENCE [LARGE SCALE GENOMIC DNA]</scope>
    <source>
        <strain evidence="9">cv. Goldsmith</strain>
    </source>
</reference>
<evidence type="ECO:0000256" key="5">
    <source>
        <dbReference type="ARBA" id="ARBA00022989"/>
    </source>
</evidence>
<dbReference type="InParanoid" id="A0A2G5CQP7"/>
<proteinExistence type="inferred from homology"/>
<dbReference type="Gene3D" id="1.20.1250.20">
    <property type="entry name" value="MFS general substrate transporter like domains"/>
    <property type="match status" value="1"/>
</dbReference>
<dbReference type="InterPro" id="IPR036259">
    <property type="entry name" value="MFS_trans_sf"/>
</dbReference>
<dbReference type="EMBL" id="KZ305058">
    <property type="protein sequence ID" value="PIA33615.1"/>
    <property type="molecule type" value="Genomic_DNA"/>
</dbReference>
<keyword evidence="4 7" id="KW-0812">Transmembrane</keyword>
<feature type="transmembrane region" description="Helical" evidence="7">
    <location>
        <begin position="382"/>
        <end position="407"/>
    </location>
</feature>
<dbReference type="Pfam" id="PF03092">
    <property type="entry name" value="BT1"/>
    <property type="match status" value="1"/>
</dbReference>
<comment type="subcellular location">
    <subcellularLocation>
        <location evidence="1">Membrane</location>
        <topology evidence="1">Multi-pass membrane protein</topology>
    </subcellularLocation>
</comment>
<feature type="transmembrane region" description="Helical" evidence="7">
    <location>
        <begin position="118"/>
        <end position="143"/>
    </location>
</feature>
<feature type="transmembrane region" description="Helical" evidence="7">
    <location>
        <begin position="280"/>
        <end position="299"/>
    </location>
</feature>
<evidence type="ECO:0000256" key="2">
    <source>
        <dbReference type="ARBA" id="ARBA00007015"/>
    </source>
</evidence>
<name>A0A2G5CQP7_AQUCA</name>
<keyword evidence="6 7" id="KW-0472">Membrane</keyword>